<dbReference type="EMBL" id="CM046391">
    <property type="protein sequence ID" value="KAI8559642.1"/>
    <property type="molecule type" value="Genomic_DNA"/>
</dbReference>
<keyword evidence="2" id="KW-1185">Reference proteome</keyword>
<sequence length="111" mass="12103">MVKDNNALIVDLLPKSLVTTHKHPRQAPAPTHCRPPETQPTAPENQKQGHHHAPAIYPTAPSLTPPPPVSLSLSSNPPRDLILKTDGEDEDPTTAKVRRQSYPTPMMLATV</sequence>
<comment type="caution">
    <text evidence="1">The sequence shown here is derived from an EMBL/GenBank/DDBJ whole genome shotgun (WGS) entry which is preliminary data.</text>
</comment>
<evidence type="ECO:0000313" key="1">
    <source>
        <dbReference type="EMBL" id="KAI8559642.1"/>
    </source>
</evidence>
<protein>
    <submittedName>
        <fullName evidence="1">Uncharacterized protein</fullName>
    </submittedName>
</protein>
<organism evidence="1 2">
    <name type="scientific">Rhododendron molle</name>
    <name type="common">Chinese azalea</name>
    <name type="synonym">Azalea mollis</name>
    <dbReference type="NCBI Taxonomy" id="49168"/>
    <lineage>
        <taxon>Eukaryota</taxon>
        <taxon>Viridiplantae</taxon>
        <taxon>Streptophyta</taxon>
        <taxon>Embryophyta</taxon>
        <taxon>Tracheophyta</taxon>
        <taxon>Spermatophyta</taxon>
        <taxon>Magnoliopsida</taxon>
        <taxon>eudicotyledons</taxon>
        <taxon>Gunneridae</taxon>
        <taxon>Pentapetalae</taxon>
        <taxon>asterids</taxon>
        <taxon>Ericales</taxon>
        <taxon>Ericaceae</taxon>
        <taxon>Ericoideae</taxon>
        <taxon>Rhodoreae</taxon>
        <taxon>Rhododendron</taxon>
    </lineage>
</organism>
<name>A0ACC0P1Y1_RHOML</name>
<evidence type="ECO:0000313" key="2">
    <source>
        <dbReference type="Proteomes" id="UP001062846"/>
    </source>
</evidence>
<gene>
    <name evidence="1" type="ORF">RHMOL_Rhmol04G0189100</name>
</gene>
<proteinExistence type="predicted"/>
<dbReference type="Proteomes" id="UP001062846">
    <property type="component" value="Chromosome 4"/>
</dbReference>
<accession>A0ACC0P1Y1</accession>
<reference evidence="1" key="1">
    <citation type="submission" date="2022-02" db="EMBL/GenBank/DDBJ databases">
        <title>Plant Genome Project.</title>
        <authorList>
            <person name="Zhang R.-G."/>
        </authorList>
    </citation>
    <scope>NUCLEOTIDE SEQUENCE</scope>
    <source>
        <strain evidence="1">AT1</strain>
    </source>
</reference>